<dbReference type="GO" id="GO:0022625">
    <property type="term" value="C:cytosolic large ribosomal subunit"/>
    <property type="evidence" value="ECO:0007669"/>
    <property type="project" value="UniProtKB-UniRule"/>
</dbReference>
<comment type="similarity">
    <text evidence="1 4">Belongs to the eukaryotic ribosomal protein eL8 family.</text>
</comment>
<evidence type="ECO:0000313" key="8">
    <source>
        <dbReference type="Proteomes" id="UP000593567"/>
    </source>
</evidence>
<dbReference type="InterPro" id="IPR001921">
    <property type="entry name" value="Ribosomal_eL8_euk"/>
</dbReference>
<dbReference type="Gene3D" id="3.30.1330.30">
    <property type="match status" value="1"/>
</dbReference>
<dbReference type="PRINTS" id="PR00882">
    <property type="entry name" value="RIBOSOMALL7A"/>
</dbReference>
<dbReference type="Pfam" id="PF01248">
    <property type="entry name" value="Ribosomal_L7Ae"/>
    <property type="match status" value="1"/>
</dbReference>
<organism evidence="6 8">
    <name type="scientific">Bugula neritina</name>
    <name type="common">Brown bryozoan</name>
    <name type="synonym">Sertularia neritina</name>
    <dbReference type="NCBI Taxonomy" id="10212"/>
    <lineage>
        <taxon>Eukaryota</taxon>
        <taxon>Metazoa</taxon>
        <taxon>Spiralia</taxon>
        <taxon>Lophotrochozoa</taxon>
        <taxon>Bryozoa</taxon>
        <taxon>Gymnolaemata</taxon>
        <taxon>Cheilostomatida</taxon>
        <taxon>Flustrina</taxon>
        <taxon>Buguloidea</taxon>
        <taxon>Bugulidae</taxon>
        <taxon>Bugula</taxon>
    </lineage>
</organism>
<evidence type="ECO:0000256" key="4">
    <source>
        <dbReference type="RuleBase" id="RU367042"/>
    </source>
</evidence>
<dbReference type="PRINTS" id="PR00881">
    <property type="entry name" value="L7ARS6FAMILY"/>
</dbReference>
<gene>
    <name evidence="7" type="ORF">EB796_003890</name>
    <name evidence="6" type="ORF">EB796_013613</name>
</gene>
<comment type="caution">
    <text evidence="6">The sequence shown here is derived from an EMBL/GenBank/DDBJ whole genome shotgun (WGS) entry which is preliminary data.</text>
</comment>
<evidence type="ECO:0000256" key="2">
    <source>
        <dbReference type="ARBA" id="ARBA00022980"/>
    </source>
</evidence>
<protein>
    <recommendedName>
        <fullName evidence="4">60S ribosomal protein L7a</fullName>
    </recommendedName>
</protein>
<dbReference type="InterPro" id="IPR018492">
    <property type="entry name" value="Ribosomal_eL8/Nhp2"/>
</dbReference>
<feature type="domain" description="Ribosomal protein eL8/eL30/eS12/Gadd45" evidence="5">
    <location>
        <begin position="105"/>
        <end position="177"/>
    </location>
</feature>
<keyword evidence="8" id="KW-1185">Reference proteome</keyword>
<dbReference type="InterPro" id="IPR050257">
    <property type="entry name" value="eL8/uL1-like"/>
</dbReference>
<dbReference type="InterPro" id="IPR029064">
    <property type="entry name" value="Ribosomal_eL30-like_sf"/>
</dbReference>
<name>A0A7J7JP24_BUGNE</name>
<keyword evidence="2 4" id="KW-0689">Ribosomal protein</keyword>
<evidence type="ECO:0000313" key="7">
    <source>
        <dbReference type="EMBL" id="KAF6037790.1"/>
    </source>
</evidence>
<evidence type="ECO:0000256" key="1">
    <source>
        <dbReference type="ARBA" id="ARBA00007337"/>
    </source>
</evidence>
<evidence type="ECO:0000313" key="6">
    <source>
        <dbReference type="EMBL" id="KAF6028102.1"/>
    </source>
</evidence>
<reference evidence="6 8" key="2">
    <citation type="submission" date="2020-06" db="EMBL/GenBank/DDBJ databases">
        <title>Draft genome of Bugula neritina, a colonial animal packing powerful symbionts and potential medicines.</title>
        <authorList>
            <person name="Rayko M."/>
        </authorList>
    </citation>
    <scope>NUCLEOTIDE SEQUENCE [LARGE SCALE GENOMIC DNA]</scope>
    <source>
        <strain evidence="6">Kwan_BN1</strain>
    </source>
</reference>
<dbReference type="AlphaFoldDB" id="A0A7J7JP24"/>
<reference evidence="6 8" key="1">
    <citation type="submission" date="2019-09" db="EMBL/GenBank/DDBJ databases">
        <authorList>
            <person name="Raiko M."/>
            <person name="Komissarov A."/>
            <person name="Rhodes A."/>
            <person name="Kliver S."/>
            <person name="Lim-Fong G."/>
            <person name="Kwan J."/>
            <person name="O'Brien S.J."/>
            <person name="Lopez J.V."/>
        </authorList>
    </citation>
    <scope>NUCLEOTIDE SEQUENCE [LARGE SCALE GENOMIC DNA]</scope>
    <source>
        <strain evidence="6">Kwan_BN1</strain>
    </source>
</reference>
<dbReference type="FunFam" id="3.30.1330.30:FF:000003">
    <property type="entry name" value="60S ribosomal protein L7a"/>
    <property type="match status" value="1"/>
</dbReference>
<comment type="function">
    <text evidence="4">Component of the ribosome.</text>
</comment>
<evidence type="ECO:0000259" key="5">
    <source>
        <dbReference type="Pfam" id="PF01248"/>
    </source>
</evidence>
<dbReference type="EMBL" id="VXIV02001991">
    <property type="protein sequence ID" value="KAF6028102.1"/>
    <property type="molecule type" value="Genomic_DNA"/>
</dbReference>
<dbReference type="Proteomes" id="UP000593567">
    <property type="component" value="Unassembled WGS sequence"/>
</dbReference>
<proteinExistence type="inferred from homology"/>
<dbReference type="InterPro" id="IPR004038">
    <property type="entry name" value="Ribosomal_eL8/eL30/eS12/Gad45"/>
</dbReference>
<sequence>MNILLAIERHHGQDIQPKRKLNRFVRWPKYIRLQRQKAVLLQRLKVPPPINQFRTAIDRQTATQLFKLLDKYRAETRQAKKQRLAARSEARVAGKADKPTDRVPMVRAGVNTVTKLVEQKKAQLVVIAHDVEPLEMVLFLPALCRKMGVPYCIAKGKARLGRVVRRKTCAALCIDKVNPEDRSNLSKLVETCKNNYNERGDEVSIPVF</sequence>
<dbReference type="GO" id="GO:0003723">
    <property type="term" value="F:RNA binding"/>
    <property type="evidence" value="ECO:0007669"/>
    <property type="project" value="UniProtKB-UniRule"/>
</dbReference>
<keyword evidence="3 4" id="KW-0687">Ribonucleoprotein</keyword>
<accession>A0A7J7JP24</accession>
<dbReference type="OrthoDB" id="29563at2759"/>
<dbReference type="PANTHER" id="PTHR23105">
    <property type="entry name" value="RIBOSOMAL PROTEIN L7AE FAMILY MEMBER"/>
    <property type="match status" value="1"/>
</dbReference>
<dbReference type="SUPFAM" id="SSF55315">
    <property type="entry name" value="L30e-like"/>
    <property type="match status" value="1"/>
</dbReference>
<evidence type="ECO:0000256" key="3">
    <source>
        <dbReference type="ARBA" id="ARBA00023274"/>
    </source>
</evidence>
<dbReference type="EMBL" id="VXIV02000516">
    <property type="protein sequence ID" value="KAF6037790.1"/>
    <property type="molecule type" value="Genomic_DNA"/>
</dbReference>